<dbReference type="AlphaFoldDB" id="A0A964W484"/>
<sequence length="507" mass="55128">MNFENIEDIDTKKDNNLVIDGFDEKSGKELTKIIKRFMDSYKLKDKSTNDREWLSCELKKELPELSDIDVKKLSDECFDEVEKFDENLKSLNQAIENGSTKESWFNKKIEEASIGMSVNDVGNYLSSIESSITKSNTQMQRVITNMNGTINQNMNLDGFMAEQYHVNSFNMNAELNKSAYRAEVQAPGVGETYGKNSFDVVIKDGSGKIAHQYQMKYGATAKDTIRMIKHGNYNNQRIVVPAEQLEEVRQAFPSKSIEASIGGTDRVKVSSGSLTKAEAKEMQLKTQQENIIPKEDWNHFKIKDLSTNIAKNAGIAGLQAAAITTGFDMARKAMSGEKIEVDETIELALKRGVDAGIKAGVTGAVKVGVEKGIVSIIPKGTPAGIIADVVCVGIENVKILEKVNSGDLTMTEGLDLMGRTTTSMVCGIEMAVQGSMIGAAALSWIPVVGPVVGSVVGGTIGYMAGSKFGEAVHKTAKKISSTAKKVASKAWEGVKSIGRGIKSLFSW</sequence>
<dbReference type="EMBL" id="WSRQ01000041">
    <property type="protein sequence ID" value="MVX65933.1"/>
    <property type="molecule type" value="Genomic_DNA"/>
</dbReference>
<dbReference type="Proteomes" id="UP000656077">
    <property type="component" value="Unassembled WGS sequence"/>
</dbReference>
<comment type="caution">
    <text evidence="1">The sequence shown here is derived from an EMBL/GenBank/DDBJ whole genome shotgun (WGS) entry which is preliminary data.</text>
</comment>
<reference evidence="1" key="1">
    <citation type="submission" date="2019-12" db="EMBL/GenBank/DDBJ databases">
        <title>Microbes associate with the intestines of laboratory mice.</title>
        <authorList>
            <person name="Navarre W."/>
            <person name="Wong E."/>
        </authorList>
    </citation>
    <scope>NUCLEOTIDE SEQUENCE</scope>
    <source>
        <strain evidence="1">NM79_F5</strain>
    </source>
</reference>
<accession>A0A964W484</accession>
<name>A0A964W484_9CLOT</name>
<gene>
    <name evidence="1" type="ORF">GKZ28_19835</name>
</gene>
<evidence type="ECO:0000313" key="2">
    <source>
        <dbReference type="Proteomes" id="UP000656077"/>
    </source>
</evidence>
<organism evidence="1 2">
    <name type="scientific">Clostridium chromiireducens</name>
    <dbReference type="NCBI Taxonomy" id="225345"/>
    <lineage>
        <taxon>Bacteria</taxon>
        <taxon>Bacillati</taxon>
        <taxon>Bacillota</taxon>
        <taxon>Clostridia</taxon>
        <taxon>Eubacteriales</taxon>
        <taxon>Clostridiaceae</taxon>
        <taxon>Clostridium</taxon>
    </lineage>
</organism>
<evidence type="ECO:0000313" key="1">
    <source>
        <dbReference type="EMBL" id="MVX65933.1"/>
    </source>
</evidence>
<proteinExistence type="predicted"/>
<protein>
    <submittedName>
        <fullName evidence="1">Uncharacterized protein</fullName>
    </submittedName>
</protein>
<dbReference type="RefSeq" id="WP_160360591.1">
    <property type="nucleotide sequence ID" value="NZ_WSRQ01000041.1"/>
</dbReference>